<proteinExistence type="inferred from homology"/>
<dbReference type="InterPro" id="IPR015939">
    <property type="entry name" value="Fum_Rdtase/Succ_DH_flav-like_C"/>
</dbReference>
<evidence type="ECO:0000256" key="11">
    <source>
        <dbReference type="NCBIfam" id="TIGR00551"/>
    </source>
</evidence>
<dbReference type="EMBL" id="FRAG01000052">
    <property type="protein sequence ID" value="SHK38019.1"/>
    <property type="molecule type" value="Genomic_DNA"/>
</dbReference>
<dbReference type="Proteomes" id="UP000184465">
    <property type="component" value="Unassembled WGS sequence"/>
</dbReference>
<organism evidence="17 18">
    <name type="scientific">Paramaledivibacter caminithermalis (strain DSM 15212 / CIP 107654 / DViRD3)</name>
    <name type="common">Clostridium caminithermale</name>
    <dbReference type="NCBI Taxonomy" id="1121301"/>
    <lineage>
        <taxon>Bacteria</taxon>
        <taxon>Bacillati</taxon>
        <taxon>Bacillota</taxon>
        <taxon>Clostridia</taxon>
        <taxon>Peptostreptococcales</taxon>
        <taxon>Caminicellaceae</taxon>
        <taxon>Paramaledivibacter</taxon>
    </lineage>
</organism>
<dbReference type="RefSeq" id="WP_084112068.1">
    <property type="nucleotide sequence ID" value="NZ_FRAG01000052.1"/>
</dbReference>
<comment type="pathway">
    <text evidence="2 13">Cofactor biosynthesis; NAD(+) biosynthesis; iminoaspartate from L-aspartate (oxidase route): step 1/1.</text>
</comment>
<dbReference type="Gene3D" id="3.50.50.60">
    <property type="entry name" value="FAD/NAD(P)-binding domain"/>
    <property type="match status" value="1"/>
</dbReference>
<evidence type="ECO:0000256" key="5">
    <source>
        <dbReference type="ARBA" id="ARBA00021901"/>
    </source>
</evidence>
<evidence type="ECO:0000256" key="14">
    <source>
        <dbReference type="SAM" id="Coils"/>
    </source>
</evidence>
<evidence type="ECO:0000256" key="4">
    <source>
        <dbReference type="ARBA" id="ARBA00012173"/>
    </source>
</evidence>
<keyword evidence="9 13" id="KW-0560">Oxidoreductase</keyword>
<evidence type="ECO:0000313" key="17">
    <source>
        <dbReference type="EMBL" id="SHK38019.1"/>
    </source>
</evidence>
<feature type="domain" description="Fumarate reductase/succinate dehydrogenase flavoprotein-like C-terminal" evidence="16">
    <location>
        <begin position="434"/>
        <end position="505"/>
    </location>
</feature>
<dbReference type="PRINTS" id="PR00368">
    <property type="entry name" value="FADPNR"/>
</dbReference>
<dbReference type="NCBIfam" id="NF004820">
    <property type="entry name" value="PRK06175.1"/>
    <property type="match status" value="1"/>
</dbReference>
<protein>
    <recommendedName>
        <fullName evidence="5 11">L-aspartate oxidase</fullName>
        <ecNumber evidence="4 11">1.4.3.16</ecNumber>
    </recommendedName>
</protein>
<comment type="similarity">
    <text evidence="3 13">Belongs to the FAD-dependent oxidoreductase 2 family. NadB subfamily.</text>
</comment>
<dbReference type="Pfam" id="PF00890">
    <property type="entry name" value="FAD_binding_2"/>
    <property type="match status" value="1"/>
</dbReference>
<evidence type="ECO:0000259" key="15">
    <source>
        <dbReference type="Pfam" id="PF00890"/>
    </source>
</evidence>
<keyword evidence="18" id="KW-1185">Reference proteome</keyword>
<sequence>MINRYLIDFNLDKIIKRCCDVVIIGSGIAGLYTALNINKDYKVIVLSKDEIEENNSSLAQGGIAACISDEDDIELHMEDTLKAGSYYNDKEAVRILVSEAKENIENLVKLGVVFDRDEKGNLMVTREGGHSKRRIIHSKDQTGKEIIRALKKAVENRDNIQLIKEAFAIDILTDRKKASGILVKNNNEVYAILAKSIVLATGGIGQIYKNTTNSLIATGDGIAMAYRAGVNIVDMEFVQFHPTAFYSKKDRKRFLISEAVRGEGAVLRNSTGEAFMKNYHEYKDLAPRHIVAKAILTEMKKEEKPNVYLDITHKDEEFIKNRFPYIYSECLKRGIDITKEYIPVCPVQHYIMGGIEIDYTGRTNIDNLYACGEAASVGVHGANRLASNSLLDGIVFGNRVAKDINNNRRNIYDFELKYSYNKEEKKLDLKEIKEKIREVMNKYVFIFRNEEGLNKALIIIKEIIEELNRYRKDSVEYYECVNIATVAYLIIISALKRKKSLGSHIVSHSMEVGTFV</sequence>
<evidence type="ECO:0000256" key="9">
    <source>
        <dbReference type="ARBA" id="ARBA00023002"/>
    </source>
</evidence>
<dbReference type="SUPFAM" id="SSF51905">
    <property type="entry name" value="FAD/NAD(P)-binding domain"/>
    <property type="match status" value="1"/>
</dbReference>
<dbReference type="SUPFAM" id="SSF46977">
    <property type="entry name" value="Succinate dehydrogenase/fumarate reductase flavoprotein C-terminal domain"/>
    <property type="match status" value="1"/>
</dbReference>
<dbReference type="EC" id="1.4.3.16" evidence="4 11"/>
<dbReference type="PANTHER" id="PTHR42716:SF2">
    <property type="entry name" value="L-ASPARTATE OXIDASE, CHLOROPLASTIC"/>
    <property type="match status" value="1"/>
</dbReference>
<dbReference type="InterPro" id="IPR036188">
    <property type="entry name" value="FAD/NAD-bd_sf"/>
</dbReference>
<dbReference type="GO" id="GO:0005737">
    <property type="term" value="C:cytoplasm"/>
    <property type="evidence" value="ECO:0007669"/>
    <property type="project" value="UniProtKB-SubCell"/>
</dbReference>
<comment type="catalytic activity">
    <reaction evidence="10">
        <text>L-aspartate + O2 = iminosuccinate + H2O2</text>
        <dbReference type="Rhea" id="RHEA:25876"/>
        <dbReference type="ChEBI" id="CHEBI:15379"/>
        <dbReference type="ChEBI" id="CHEBI:16240"/>
        <dbReference type="ChEBI" id="CHEBI:29991"/>
        <dbReference type="ChEBI" id="CHEBI:77875"/>
        <dbReference type="EC" id="1.4.3.16"/>
    </reaction>
    <physiologicalReaction direction="left-to-right" evidence="10">
        <dbReference type="Rhea" id="RHEA:25877"/>
    </physiologicalReaction>
</comment>
<comment type="cofactor">
    <cofactor evidence="1 13">
        <name>FAD</name>
        <dbReference type="ChEBI" id="CHEBI:57692"/>
    </cofactor>
</comment>
<dbReference type="NCBIfam" id="TIGR00551">
    <property type="entry name" value="nadB"/>
    <property type="match status" value="1"/>
</dbReference>
<feature type="active site" description="Proton acceptor" evidence="12">
    <location>
        <position position="288"/>
    </location>
</feature>
<keyword evidence="14" id="KW-0175">Coiled coil</keyword>
<evidence type="ECO:0000256" key="7">
    <source>
        <dbReference type="ARBA" id="ARBA00022642"/>
    </source>
</evidence>
<dbReference type="OrthoDB" id="9806724at2"/>
<dbReference type="Pfam" id="PF02910">
    <property type="entry name" value="Succ_DH_flav_C"/>
    <property type="match status" value="1"/>
</dbReference>
<name>A0A1M6S0C4_PARC5</name>
<evidence type="ECO:0000256" key="2">
    <source>
        <dbReference type="ARBA" id="ARBA00004950"/>
    </source>
</evidence>
<feature type="coiled-coil region" evidence="14">
    <location>
        <begin position="422"/>
        <end position="473"/>
    </location>
</feature>
<dbReference type="GO" id="GO:0033765">
    <property type="term" value="F:steroid dehydrogenase activity, acting on the CH-CH group of donors"/>
    <property type="evidence" value="ECO:0007669"/>
    <property type="project" value="UniProtKB-ARBA"/>
</dbReference>
<evidence type="ECO:0000256" key="12">
    <source>
        <dbReference type="PIRSR" id="PIRSR000171-1"/>
    </source>
</evidence>
<feature type="domain" description="FAD-dependent oxidoreductase 2 FAD-binding" evidence="15">
    <location>
        <begin position="20"/>
        <end position="390"/>
    </location>
</feature>
<dbReference type="UniPathway" id="UPA00253">
    <property type="reaction ID" value="UER00326"/>
</dbReference>
<dbReference type="InterPro" id="IPR027477">
    <property type="entry name" value="Succ_DH/fumarate_Rdtase_cat_sf"/>
</dbReference>
<evidence type="ECO:0000256" key="6">
    <source>
        <dbReference type="ARBA" id="ARBA00022630"/>
    </source>
</evidence>
<evidence type="ECO:0000256" key="1">
    <source>
        <dbReference type="ARBA" id="ARBA00001974"/>
    </source>
</evidence>
<dbReference type="Gene3D" id="3.90.700.10">
    <property type="entry name" value="Succinate dehydrogenase/fumarate reductase flavoprotein, catalytic domain"/>
    <property type="match status" value="1"/>
</dbReference>
<gene>
    <name evidence="17" type="ORF">SAMN02745912_03135</name>
</gene>
<dbReference type="STRING" id="1121301.SAMN02745912_03135"/>
<reference evidence="18" key="1">
    <citation type="submission" date="2016-11" db="EMBL/GenBank/DDBJ databases">
        <authorList>
            <person name="Varghese N."/>
            <person name="Submissions S."/>
        </authorList>
    </citation>
    <scope>NUCLEOTIDE SEQUENCE [LARGE SCALE GENOMIC DNA]</scope>
    <source>
        <strain evidence="18">DSM 15212 / CIP 107654 / DViRD3</strain>
    </source>
</reference>
<dbReference type="GO" id="GO:0008734">
    <property type="term" value="F:L-aspartate oxidase activity"/>
    <property type="evidence" value="ECO:0007669"/>
    <property type="project" value="UniProtKB-UniRule"/>
</dbReference>
<evidence type="ECO:0000256" key="10">
    <source>
        <dbReference type="ARBA" id="ARBA00048305"/>
    </source>
</evidence>
<comment type="subcellular location">
    <subcellularLocation>
        <location evidence="13">Cytoplasm</location>
    </subcellularLocation>
</comment>
<dbReference type="SUPFAM" id="SSF56425">
    <property type="entry name" value="Succinate dehydrogenase/fumarate reductase flavoprotein, catalytic domain"/>
    <property type="match status" value="1"/>
</dbReference>
<keyword evidence="7 13" id="KW-0662">Pyridine nucleotide biosynthesis</keyword>
<dbReference type="Gene3D" id="1.20.58.100">
    <property type="entry name" value="Fumarate reductase/succinate dehydrogenase flavoprotein-like, C-terminal domain"/>
    <property type="match status" value="1"/>
</dbReference>
<evidence type="ECO:0000313" key="18">
    <source>
        <dbReference type="Proteomes" id="UP000184465"/>
    </source>
</evidence>
<evidence type="ECO:0000256" key="13">
    <source>
        <dbReference type="RuleBase" id="RU362049"/>
    </source>
</evidence>
<keyword evidence="6 13" id="KW-0285">Flavoprotein</keyword>
<dbReference type="InterPro" id="IPR003953">
    <property type="entry name" value="FAD-dep_OxRdtase_2_FAD-bd"/>
</dbReference>
<dbReference type="GO" id="GO:0034628">
    <property type="term" value="P:'de novo' NAD+ biosynthetic process from L-aspartate"/>
    <property type="evidence" value="ECO:0007669"/>
    <property type="project" value="TreeGrafter"/>
</dbReference>
<dbReference type="FunFam" id="3.90.700.10:FF:000002">
    <property type="entry name" value="L-aspartate oxidase"/>
    <property type="match status" value="1"/>
</dbReference>
<evidence type="ECO:0000256" key="8">
    <source>
        <dbReference type="ARBA" id="ARBA00022827"/>
    </source>
</evidence>
<dbReference type="PIRSF" id="PIRSF000171">
    <property type="entry name" value="SDHA_APRA_LASPO"/>
    <property type="match status" value="1"/>
</dbReference>
<dbReference type="AlphaFoldDB" id="A0A1M6S0C4"/>
<comment type="function">
    <text evidence="13">Catalyzes the oxidation of L-aspartate to iminoaspartate.</text>
</comment>
<accession>A0A1M6S0C4</accession>
<keyword evidence="8 13" id="KW-0274">FAD</keyword>
<dbReference type="InterPro" id="IPR005288">
    <property type="entry name" value="NadB"/>
</dbReference>
<evidence type="ECO:0000259" key="16">
    <source>
        <dbReference type="Pfam" id="PF02910"/>
    </source>
</evidence>
<evidence type="ECO:0000256" key="3">
    <source>
        <dbReference type="ARBA" id="ARBA00008562"/>
    </source>
</evidence>
<dbReference type="PANTHER" id="PTHR42716">
    <property type="entry name" value="L-ASPARTATE OXIDASE"/>
    <property type="match status" value="1"/>
</dbReference>
<dbReference type="InterPro" id="IPR037099">
    <property type="entry name" value="Fum_R/Succ_DH_flav-like_C_sf"/>
</dbReference>